<keyword evidence="3" id="KW-1185">Reference proteome</keyword>
<feature type="region of interest" description="Disordered" evidence="1">
    <location>
        <begin position="224"/>
        <end position="244"/>
    </location>
</feature>
<proteinExistence type="predicted"/>
<dbReference type="Proteomes" id="UP000604046">
    <property type="component" value="Unassembled WGS sequence"/>
</dbReference>
<dbReference type="PROSITE" id="PS50231">
    <property type="entry name" value="RICIN_B_LECTIN"/>
    <property type="match status" value="1"/>
</dbReference>
<dbReference type="EMBL" id="CAJNDS010002426">
    <property type="protein sequence ID" value="CAE7469526.1"/>
    <property type="molecule type" value="Genomic_DNA"/>
</dbReference>
<organism evidence="2 3">
    <name type="scientific">Symbiodinium natans</name>
    <dbReference type="NCBI Taxonomy" id="878477"/>
    <lineage>
        <taxon>Eukaryota</taxon>
        <taxon>Sar</taxon>
        <taxon>Alveolata</taxon>
        <taxon>Dinophyceae</taxon>
        <taxon>Suessiales</taxon>
        <taxon>Symbiodiniaceae</taxon>
        <taxon>Symbiodinium</taxon>
    </lineage>
</organism>
<protein>
    <submittedName>
        <fullName evidence="2">Uncharacterized protein</fullName>
    </submittedName>
</protein>
<reference evidence="2" key="1">
    <citation type="submission" date="2021-02" db="EMBL/GenBank/DDBJ databases">
        <authorList>
            <person name="Dougan E. K."/>
            <person name="Rhodes N."/>
            <person name="Thang M."/>
            <person name="Chan C."/>
        </authorList>
    </citation>
    <scope>NUCLEOTIDE SEQUENCE</scope>
</reference>
<name>A0A812SB87_9DINO</name>
<accession>A0A812SB87</accession>
<evidence type="ECO:0000313" key="3">
    <source>
        <dbReference type="Proteomes" id="UP000604046"/>
    </source>
</evidence>
<gene>
    <name evidence="2" type="ORF">SNAT2548_LOCUS26306</name>
</gene>
<evidence type="ECO:0000313" key="2">
    <source>
        <dbReference type="EMBL" id="CAE7469526.1"/>
    </source>
</evidence>
<comment type="caution">
    <text evidence="2">The sequence shown here is derived from an EMBL/GenBank/DDBJ whole genome shotgun (WGS) entry which is preliminary data.</text>
</comment>
<dbReference type="AlphaFoldDB" id="A0A812SB87"/>
<evidence type="ECO:0000256" key="1">
    <source>
        <dbReference type="SAM" id="MobiDB-lite"/>
    </source>
</evidence>
<sequence>MCLMVDENGGNISASCLPLVFRECNVSESRQHWRWVDEHYLVTALDSRVVRFGRAGEQICAGVMNQTTATDAQMQRLHIDLEGRLSLIHSATPGLCAEARTPKFTLSAGGYVMSLPGQGCTGATNPAGQNECKKAAKALGLVWLGDAYRNDSTRCFLNTDDRGVKFNVNATGTGFPEQAEALHGVCREEVLAVAADCNSDDPGRQLISTPLPTCARVRTEFPIGDDGEALEDPGPQSDDLNSWSGRSSHWQVVAARPFDGNFEGKGSKMKSKRQKPQLIEFTAKQYKQKPECKALIYDNFAVLSKENPCHYVSMNLPKSVSEANENMEQGKAGWWAYSMNTEGEEEDLGHQAGYTYENIFGCFKREMARDYGLDIKDLKTKLSIGAIKLVTSIASYGCAWLPDGPVTAPGGFGEKVKIPALCETAASLVSATEAAAQEFAALKFKRTYRREMKADCGGLKSSMARIFCDLYCIKDAVVEGDRLINENIEEATSSLNTNMDALMEYYTGLVGDKVDGIQEFLADQGSSSLASVRAAVTSALQEMHDIAGAQLPASSRSAISRSLARFTEEARGVAKSNISAVAAAQLWRNVQQFHGVLRHLHRQGREDQASTLASRVAESVLHLNDLALSRSTLLGIYAWNSHRARKRHQELQALAHTTKTKADVALELEELRQSSDSSLLLQLDEAWWTLRNSIDSYLSDAQVQAKSYSETAQLLSDYTSSCGISFPMLRRGYQHLVAVEEATHATLKKSWNTAVYITGLLAAKIQDGDALKRLARMNLRGEDTFSEITSNSSLVARVCAMEVPEELTAVLATQIRTGLAGQTLLQVRTAVEEVVMLAERMDFAGMPVPVQQEEAIEQSVDRITSSLKELSDDLPTLTEAAAAKLRKELQEAGRCK</sequence>